<protein>
    <recommendedName>
        <fullName evidence="2">RNase H type-1 domain-containing protein</fullName>
    </recommendedName>
</protein>
<dbReference type="AlphaFoldDB" id="A0A8X8Y5U0"/>
<dbReference type="EMBL" id="PNBA02000005">
    <property type="protein sequence ID" value="KAG6424597.1"/>
    <property type="molecule type" value="Genomic_DNA"/>
</dbReference>
<dbReference type="InterPro" id="IPR036397">
    <property type="entry name" value="RNaseH_sf"/>
</dbReference>
<dbReference type="InterPro" id="IPR002156">
    <property type="entry name" value="RNaseH_domain"/>
</dbReference>
<evidence type="ECO:0000256" key="1">
    <source>
        <dbReference type="SAM" id="MobiDB-lite"/>
    </source>
</evidence>
<dbReference type="InterPro" id="IPR044730">
    <property type="entry name" value="RNase_H-like_dom_plant"/>
</dbReference>
<dbReference type="CDD" id="cd06222">
    <property type="entry name" value="RNase_H_like"/>
    <property type="match status" value="1"/>
</dbReference>
<dbReference type="GO" id="GO:0004523">
    <property type="term" value="F:RNA-DNA hybrid ribonuclease activity"/>
    <property type="evidence" value="ECO:0007669"/>
    <property type="project" value="InterPro"/>
</dbReference>
<evidence type="ECO:0000259" key="2">
    <source>
        <dbReference type="Pfam" id="PF13456"/>
    </source>
</evidence>
<organism evidence="3">
    <name type="scientific">Salvia splendens</name>
    <name type="common">Scarlet sage</name>
    <dbReference type="NCBI Taxonomy" id="180675"/>
    <lineage>
        <taxon>Eukaryota</taxon>
        <taxon>Viridiplantae</taxon>
        <taxon>Streptophyta</taxon>
        <taxon>Embryophyta</taxon>
        <taxon>Tracheophyta</taxon>
        <taxon>Spermatophyta</taxon>
        <taxon>Magnoliopsida</taxon>
        <taxon>eudicotyledons</taxon>
        <taxon>Gunneridae</taxon>
        <taxon>Pentapetalae</taxon>
        <taxon>asterids</taxon>
        <taxon>lamiids</taxon>
        <taxon>Lamiales</taxon>
        <taxon>Lamiaceae</taxon>
        <taxon>Nepetoideae</taxon>
        <taxon>Mentheae</taxon>
        <taxon>Salviinae</taxon>
        <taxon>Salvia</taxon>
        <taxon>Salvia subgen. Calosphace</taxon>
        <taxon>core Calosphace</taxon>
    </lineage>
</organism>
<accession>A0A8X8Y5U0</accession>
<reference evidence="3" key="1">
    <citation type="submission" date="2018-01" db="EMBL/GenBank/DDBJ databases">
        <authorList>
            <person name="Mao J.F."/>
        </authorList>
    </citation>
    <scope>NUCLEOTIDE SEQUENCE</scope>
    <source>
        <strain evidence="3">Huo1</strain>
        <tissue evidence="3">Leaf</tissue>
    </source>
</reference>
<dbReference type="SUPFAM" id="SSF53098">
    <property type="entry name" value="Ribonuclease H-like"/>
    <property type="match status" value="1"/>
</dbReference>
<reference evidence="3" key="2">
    <citation type="submission" date="2020-08" db="EMBL/GenBank/DDBJ databases">
        <title>Plant Genome Project.</title>
        <authorList>
            <person name="Zhang R.-G."/>
        </authorList>
    </citation>
    <scope>NUCLEOTIDE SEQUENCE</scope>
    <source>
        <strain evidence="3">Huo1</strain>
        <tissue evidence="3">Leaf</tissue>
    </source>
</reference>
<dbReference type="Proteomes" id="UP000298416">
    <property type="component" value="Unassembled WGS sequence"/>
</dbReference>
<dbReference type="PANTHER" id="PTHR47723">
    <property type="entry name" value="OS05G0353850 PROTEIN"/>
    <property type="match status" value="1"/>
</dbReference>
<name>A0A8X8Y5U0_SALSN</name>
<evidence type="ECO:0000313" key="4">
    <source>
        <dbReference type="Proteomes" id="UP000298416"/>
    </source>
</evidence>
<dbReference type="Gene3D" id="3.30.420.10">
    <property type="entry name" value="Ribonuclease H-like superfamily/Ribonuclease H"/>
    <property type="match status" value="1"/>
</dbReference>
<feature type="region of interest" description="Disordered" evidence="1">
    <location>
        <begin position="70"/>
        <end position="90"/>
    </location>
</feature>
<proteinExistence type="predicted"/>
<dbReference type="InterPro" id="IPR012337">
    <property type="entry name" value="RNaseH-like_sf"/>
</dbReference>
<comment type="caution">
    <text evidence="3">The sequence shown here is derived from an EMBL/GenBank/DDBJ whole genome shotgun (WGS) entry which is preliminary data.</text>
</comment>
<dbReference type="Pfam" id="PF13456">
    <property type="entry name" value="RVT_3"/>
    <property type="match status" value="1"/>
</dbReference>
<sequence length="265" mass="28639">MALLFTSPLSSVCLTSPSTSRISANPCIRLTHNAIAMHQRSFVGGRIQAPFFLNNRGALMVKAASDVDGTESIASESPVPTSGGKEKHSRETKKAIKLIRWIPPDTGWLKLNVDGVWSNGEAGAGGTLRDDGGNLICGFKAKVVASSRMDATLQAVSIGLNMATERGQQIWLEIGEQGIAQMLTARQYGAATMRHQLTEIKNKLKARNTKISYIAIEGNKVATHLAQQGCNTAQLEIFDQQSATHLVMAMVRMEHLGVPNLQFRG</sequence>
<dbReference type="InterPro" id="IPR053151">
    <property type="entry name" value="RNase_H-like"/>
</dbReference>
<gene>
    <name evidence="3" type="ORF">SASPL_115015</name>
</gene>
<dbReference type="PANTHER" id="PTHR47723:SF19">
    <property type="entry name" value="POLYNUCLEOTIDYL TRANSFERASE, RIBONUCLEASE H-LIKE SUPERFAMILY PROTEIN"/>
    <property type="match status" value="1"/>
</dbReference>
<keyword evidence="4" id="KW-1185">Reference proteome</keyword>
<dbReference type="GO" id="GO:0003676">
    <property type="term" value="F:nucleic acid binding"/>
    <property type="evidence" value="ECO:0007669"/>
    <property type="project" value="InterPro"/>
</dbReference>
<feature type="domain" description="RNase H type-1" evidence="2">
    <location>
        <begin position="112"/>
        <end position="228"/>
    </location>
</feature>
<evidence type="ECO:0000313" key="3">
    <source>
        <dbReference type="EMBL" id="KAG6424597.1"/>
    </source>
</evidence>